<gene>
    <name evidence="2" type="ORF">SHERM_25477</name>
</gene>
<evidence type="ECO:0000256" key="1">
    <source>
        <dbReference type="SAM" id="MobiDB-lite"/>
    </source>
</evidence>
<dbReference type="EMBL" id="CACSLK010027801">
    <property type="protein sequence ID" value="CAA0829997.1"/>
    <property type="molecule type" value="Genomic_DNA"/>
</dbReference>
<protein>
    <submittedName>
        <fullName evidence="2">Uncharacterized protein</fullName>
    </submittedName>
</protein>
<reference evidence="2" key="1">
    <citation type="submission" date="2019-12" db="EMBL/GenBank/DDBJ databases">
        <authorList>
            <person name="Scholes J."/>
        </authorList>
    </citation>
    <scope>NUCLEOTIDE SEQUENCE</scope>
</reference>
<proteinExistence type="predicted"/>
<name>A0A9N7NA72_STRHE</name>
<dbReference type="Proteomes" id="UP001153555">
    <property type="component" value="Unassembled WGS sequence"/>
</dbReference>
<evidence type="ECO:0000313" key="2">
    <source>
        <dbReference type="EMBL" id="CAA0829997.1"/>
    </source>
</evidence>
<dbReference type="AlphaFoldDB" id="A0A9N7NA72"/>
<feature type="compositionally biased region" description="Basic residues" evidence="1">
    <location>
        <begin position="45"/>
        <end position="57"/>
    </location>
</feature>
<sequence length="104" mass="11470">VILGRSGNVTGNIFLVGIGIGDMGSKHNHTRNRNGACGARDLKPRDKRKYTHGRRRCSPSPRGLGRGVRRRAGLRRLGQEAANLEWGASKRIGVQGKEDQDYYS</sequence>
<comment type="caution">
    <text evidence="2">The sequence shown here is derived from an EMBL/GenBank/DDBJ whole genome shotgun (WGS) entry which is preliminary data.</text>
</comment>
<accession>A0A9N7NA72</accession>
<evidence type="ECO:0000313" key="3">
    <source>
        <dbReference type="Proteomes" id="UP001153555"/>
    </source>
</evidence>
<organism evidence="2 3">
    <name type="scientific">Striga hermonthica</name>
    <name type="common">Purple witchweed</name>
    <name type="synonym">Buchnera hermonthica</name>
    <dbReference type="NCBI Taxonomy" id="68872"/>
    <lineage>
        <taxon>Eukaryota</taxon>
        <taxon>Viridiplantae</taxon>
        <taxon>Streptophyta</taxon>
        <taxon>Embryophyta</taxon>
        <taxon>Tracheophyta</taxon>
        <taxon>Spermatophyta</taxon>
        <taxon>Magnoliopsida</taxon>
        <taxon>eudicotyledons</taxon>
        <taxon>Gunneridae</taxon>
        <taxon>Pentapetalae</taxon>
        <taxon>asterids</taxon>
        <taxon>lamiids</taxon>
        <taxon>Lamiales</taxon>
        <taxon>Orobanchaceae</taxon>
        <taxon>Buchnereae</taxon>
        <taxon>Striga</taxon>
    </lineage>
</organism>
<keyword evidence="3" id="KW-1185">Reference proteome</keyword>
<feature type="non-terminal residue" evidence="2">
    <location>
        <position position="104"/>
    </location>
</feature>
<feature type="region of interest" description="Disordered" evidence="1">
    <location>
        <begin position="24"/>
        <end position="72"/>
    </location>
</feature>
<feature type="non-terminal residue" evidence="2">
    <location>
        <position position="1"/>
    </location>
</feature>